<feature type="binding site" evidence="2">
    <location>
        <position position="101"/>
    </location>
    <ligand>
        <name>Fe cation</name>
        <dbReference type="ChEBI" id="CHEBI:24875"/>
    </ligand>
</feature>
<organism evidence="6 8">
    <name type="scientific">Burkholderia latens</name>
    <dbReference type="NCBI Taxonomy" id="488446"/>
    <lineage>
        <taxon>Bacteria</taxon>
        <taxon>Pseudomonadati</taxon>
        <taxon>Pseudomonadota</taxon>
        <taxon>Betaproteobacteria</taxon>
        <taxon>Burkholderiales</taxon>
        <taxon>Burkholderiaceae</taxon>
        <taxon>Burkholderia</taxon>
        <taxon>Burkholderia cepacia complex</taxon>
    </lineage>
</organism>
<dbReference type="SUPFAM" id="SSF51182">
    <property type="entry name" value="RmlC-like cupins"/>
    <property type="match status" value="1"/>
</dbReference>
<evidence type="ECO:0000313" key="8">
    <source>
        <dbReference type="Proteomes" id="UP000430232"/>
    </source>
</evidence>
<dbReference type="EMBL" id="VZOJ01000017">
    <property type="protein sequence ID" value="KAB0643054.1"/>
    <property type="molecule type" value="Genomic_DNA"/>
</dbReference>
<feature type="binding site" evidence="2">
    <location>
        <position position="59"/>
    </location>
    <ligand>
        <name>Fe cation</name>
        <dbReference type="ChEBI" id="CHEBI:24875"/>
    </ligand>
</feature>
<feature type="binding site" evidence="2">
    <location>
        <position position="103"/>
    </location>
    <ligand>
        <name>Fe cation</name>
        <dbReference type="ChEBI" id="CHEBI:24875"/>
    </ligand>
</feature>
<dbReference type="InterPro" id="IPR003829">
    <property type="entry name" value="Pirin_N_dom"/>
</dbReference>
<dbReference type="Proteomes" id="UP000430232">
    <property type="component" value="Unassembled WGS sequence"/>
</dbReference>
<dbReference type="EMBL" id="CABVPL010000013">
    <property type="protein sequence ID" value="VWB53178.1"/>
    <property type="molecule type" value="Genomic_DNA"/>
</dbReference>
<evidence type="ECO:0000256" key="2">
    <source>
        <dbReference type="PIRSR" id="PIRSR006232-1"/>
    </source>
</evidence>
<keyword evidence="7" id="KW-0560">Oxidoreductase</keyword>
<comment type="similarity">
    <text evidence="1 3">Belongs to the pirin family.</text>
</comment>
<dbReference type="PANTHER" id="PTHR43212:SF3">
    <property type="entry name" value="QUERCETIN 2,3-DIOXYGENASE"/>
    <property type="match status" value="1"/>
</dbReference>
<keyword evidence="2" id="KW-0479">Metal-binding</keyword>
<feature type="domain" description="Pirin N-terminal" evidence="4">
    <location>
        <begin position="45"/>
        <end position="119"/>
    </location>
</feature>
<accession>A0A6H9SQ79</accession>
<dbReference type="Proteomes" id="UP000494222">
    <property type="component" value="Unassembled WGS sequence"/>
</dbReference>
<dbReference type="InterPro" id="IPR041602">
    <property type="entry name" value="Quercetinase_C"/>
</dbReference>
<keyword evidence="8" id="KW-1185">Reference proteome</keyword>
<evidence type="ECO:0000256" key="1">
    <source>
        <dbReference type="ARBA" id="ARBA00008416"/>
    </source>
</evidence>
<feature type="binding site" evidence="2">
    <location>
        <position position="57"/>
    </location>
    <ligand>
        <name>Fe cation</name>
        <dbReference type="ChEBI" id="CHEBI:24875"/>
    </ligand>
</feature>
<dbReference type="GO" id="GO:0051213">
    <property type="term" value="F:dioxygenase activity"/>
    <property type="evidence" value="ECO:0007669"/>
    <property type="project" value="UniProtKB-KW"/>
</dbReference>
<dbReference type="OrthoDB" id="321327at2"/>
<dbReference type="RefSeq" id="WP_151063998.1">
    <property type="nucleotide sequence ID" value="NZ_CABVPL010000013.1"/>
</dbReference>
<evidence type="ECO:0000259" key="5">
    <source>
        <dbReference type="Pfam" id="PF17954"/>
    </source>
</evidence>
<protein>
    <submittedName>
        <fullName evidence="6">Pirin family protein</fullName>
    </submittedName>
    <submittedName>
        <fullName evidence="7">Quercetin 2,3-dioxygenase</fullName>
    </submittedName>
</protein>
<dbReference type="AlphaFoldDB" id="A0A6H9SQ79"/>
<gene>
    <name evidence="7" type="ORF">BLA24064_02428</name>
    <name evidence="6" type="ORF">F7R21_09295</name>
</gene>
<dbReference type="GO" id="GO:0046872">
    <property type="term" value="F:metal ion binding"/>
    <property type="evidence" value="ECO:0007669"/>
    <property type="project" value="UniProtKB-KW"/>
</dbReference>
<feature type="domain" description="Quercetin 2,3-dioxygenase C-terminal cupin" evidence="5">
    <location>
        <begin position="148"/>
        <end position="224"/>
    </location>
</feature>
<name>A0A6H9SQ79_9BURK</name>
<reference evidence="7 9" key="2">
    <citation type="submission" date="2019-09" db="EMBL/GenBank/DDBJ databases">
        <authorList>
            <person name="Depoorter E."/>
        </authorList>
    </citation>
    <scope>NUCLEOTIDE SEQUENCE [LARGE SCALE GENOMIC DNA]</scope>
    <source>
        <strain evidence="7">LMG 24064</strain>
    </source>
</reference>
<dbReference type="PANTHER" id="PTHR43212">
    <property type="entry name" value="QUERCETIN 2,3-DIOXYGENASE"/>
    <property type="match status" value="1"/>
</dbReference>
<dbReference type="Pfam" id="PF17954">
    <property type="entry name" value="Pirin_C_2"/>
    <property type="match status" value="1"/>
</dbReference>
<evidence type="ECO:0000313" key="7">
    <source>
        <dbReference type="EMBL" id="VWB53178.1"/>
    </source>
</evidence>
<dbReference type="InterPro" id="IPR014710">
    <property type="entry name" value="RmlC-like_jellyroll"/>
</dbReference>
<keyword evidence="2" id="KW-0408">Iron</keyword>
<evidence type="ECO:0000259" key="4">
    <source>
        <dbReference type="Pfam" id="PF02678"/>
    </source>
</evidence>
<dbReference type="Gene3D" id="2.60.120.10">
    <property type="entry name" value="Jelly Rolls"/>
    <property type="match status" value="2"/>
</dbReference>
<dbReference type="Pfam" id="PF02678">
    <property type="entry name" value="Pirin"/>
    <property type="match status" value="1"/>
</dbReference>
<dbReference type="InterPro" id="IPR011051">
    <property type="entry name" value="RmlC_Cupin_sf"/>
</dbReference>
<evidence type="ECO:0000313" key="6">
    <source>
        <dbReference type="EMBL" id="KAB0643054.1"/>
    </source>
</evidence>
<evidence type="ECO:0000256" key="3">
    <source>
        <dbReference type="RuleBase" id="RU003457"/>
    </source>
</evidence>
<comment type="cofactor">
    <cofactor evidence="2">
        <name>Fe cation</name>
        <dbReference type="ChEBI" id="CHEBI:24875"/>
    </cofactor>
    <text evidence="2">Binds 1 Fe cation per subunit.</text>
</comment>
<dbReference type="InterPro" id="IPR012093">
    <property type="entry name" value="Pirin"/>
</dbReference>
<evidence type="ECO:0000313" key="9">
    <source>
        <dbReference type="Proteomes" id="UP000494222"/>
    </source>
</evidence>
<proteinExistence type="inferred from homology"/>
<dbReference type="PIRSF" id="PIRSF006232">
    <property type="entry name" value="Pirin"/>
    <property type="match status" value="1"/>
</dbReference>
<dbReference type="GeneID" id="99789692"/>
<sequence>MTRIVHAPANSREHERLGWLESWRSFPGRAWRKHGIESPLLAILEDIVAPGQGFGRHGHHDMEIISYPIAGALAHQDSTGRHGFLHPGEIQHMTAGRGITHSEVNASSTDPVRFLQIWIIPEHRGLEPGYEQAAFDATAPHVELAGPDGALVKLHQQMRLVRVAPGKGETVAVPLEAGAHAWVHGVRGSSLVQGLTMTAGDGAGFASVPALSIAGLTNAELLVFIQPGA</sequence>
<keyword evidence="7" id="KW-0223">Dioxygenase</keyword>
<reference evidence="6 8" key="1">
    <citation type="submission" date="2019-09" db="EMBL/GenBank/DDBJ databases">
        <title>Draft genome sequences of 48 bacterial type strains from the CCUG.</title>
        <authorList>
            <person name="Tunovic T."/>
            <person name="Pineiro-Iglesias B."/>
            <person name="Unosson C."/>
            <person name="Inganas E."/>
            <person name="Ohlen M."/>
            <person name="Cardew S."/>
            <person name="Jensie-Markopoulos S."/>
            <person name="Salva-Serra F."/>
            <person name="Jaen-Luchoro D."/>
            <person name="Karlsson R."/>
            <person name="Svensson-Stadler L."/>
            <person name="Chun J."/>
            <person name="Moore E."/>
        </authorList>
    </citation>
    <scope>NUCLEOTIDE SEQUENCE [LARGE SCALE GENOMIC DNA]</scope>
    <source>
        <strain evidence="6 8">CCUG 54555</strain>
    </source>
</reference>